<keyword evidence="1" id="KW-0678">Repressor</keyword>
<dbReference type="GO" id="GO:0003677">
    <property type="term" value="F:DNA binding"/>
    <property type="evidence" value="ECO:0007669"/>
    <property type="project" value="UniProtKB-UniRule"/>
</dbReference>
<dbReference type="EMBL" id="CP063356">
    <property type="protein sequence ID" value="QOY35066.1"/>
    <property type="molecule type" value="Genomic_DNA"/>
</dbReference>
<reference evidence="5 7" key="1">
    <citation type="submission" date="2016-10" db="EMBL/GenBank/DDBJ databases">
        <title>Draft genome sequences of four alkaliphilic bacteria belonging to the Anaerobacillus genus.</title>
        <authorList>
            <person name="Bassil N.M."/>
            <person name="Lloyd J.R."/>
        </authorList>
    </citation>
    <scope>NUCLEOTIDE SEQUENCE [LARGE SCALE GENOMIC DNA]</scope>
    <source>
        <strain evidence="5 7">NB2006</strain>
    </source>
</reference>
<evidence type="ECO:0000259" key="4">
    <source>
        <dbReference type="PROSITE" id="PS50977"/>
    </source>
</evidence>
<name>A0A1S2ME02_9BACI</name>
<evidence type="ECO:0000313" key="6">
    <source>
        <dbReference type="EMBL" id="QOY35066.1"/>
    </source>
</evidence>
<dbReference type="InterPro" id="IPR001647">
    <property type="entry name" value="HTH_TetR"/>
</dbReference>
<proteinExistence type="predicted"/>
<dbReference type="RefSeq" id="WP_071315870.1">
    <property type="nucleotide sequence ID" value="NZ_CP063356.2"/>
</dbReference>
<sequence>MGSKLDRRKNYTRVVLKESFIKRMQEKPLQKITITEVCESADINRSTFYTHYKDLYDLLYQIEDDIIEDLRQTLSAYNYTENEEAIEMTEKLLEYLAGNRESCQILFSEHGDPTFQKKVMMLVHSLLLNSLINSPNAPYTEYLSLYIVNGIIHVVQSWLKNGVKESPKEMAEFITMISSKGVSAFQTNDKQV</sequence>
<evidence type="ECO:0000313" key="7">
    <source>
        <dbReference type="Proteomes" id="UP000180175"/>
    </source>
</evidence>
<feature type="domain" description="HTH tetR-type" evidence="4">
    <location>
        <begin position="10"/>
        <end position="70"/>
    </location>
</feature>
<dbReference type="PANTHER" id="PTHR43479">
    <property type="entry name" value="ACREF/ENVCD OPERON REPRESSOR-RELATED"/>
    <property type="match status" value="1"/>
</dbReference>
<dbReference type="Gene3D" id="1.10.357.10">
    <property type="entry name" value="Tetracycline Repressor, domain 2"/>
    <property type="match status" value="1"/>
</dbReference>
<keyword evidence="7" id="KW-1185">Reference proteome</keyword>
<reference evidence="6" key="4">
    <citation type="submission" date="2020-10" db="EMBL/GenBank/DDBJ databases">
        <authorList>
            <person name="Bassil N.M."/>
            <person name="Lloyd J.R."/>
        </authorList>
    </citation>
    <scope>NUCLEOTIDE SEQUENCE</scope>
    <source>
        <strain evidence="6">NB2006</strain>
    </source>
</reference>
<evidence type="ECO:0000256" key="1">
    <source>
        <dbReference type="ARBA" id="ARBA00022491"/>
    </source>
</evidence>
<dbReference type="InterPro" id="IPR039532">
    <property type="entry name" value="TetR_C_Firmicutes"/>
</dbReference>
<feature type="DNA-binding region" description="H-T-H motif" evidence="3">
    <location>
        <begin position="33"/>
        <end position="52"/>
    </location>
</feature>
<dbReference type="SUPFAM" id="SSF46689">
    <property type="entry name" value="Homeodomain-like"/>
    <property type="match status" value="1"/>
</dbReference>
<dbReference type="OrthoDB" id="9810250at2"/>
<dbReference type="KEGG" id="aia:AWH56_020515"/>
<reference evidence="6 7" key="2">
    <citation type="journal article" date="2017" name="Genome Announc.">
        <title>Draft Genome Sequences of Four Alkaliphilic Bacteria Belonging to the Anaerobacillus Genus.</title>
        <authorList>
            <person name="Bassil N.M."/>
            <person name="Lloyd J.R."/>
        </authorList>
    </citation>
    <scope>NUCLEOTIDE SEQUENCE [LARGE SCALE GENOMIC DNA]</scope>
    <source>
        <strain evidence="6 7">NB2006</strain>
    </source>
</reference>
<accession>A0A1S2ME02</accession>
<dbReference type="InterPro" id="IPR050624">
    <property type="entry name" value="HTH-type_Tx_Regulator"/>
</dbReference>
<evidence type="ECO:0000256" key="3">
    <source>
        <dbReference type="PROSITE-ProRule" id="PRU00335"/>
    </source>
</evidence>
<dbReference type="Proteomes" id="UP000180175">
    <property type="component" value="Chromosome"/>
</dbReference>
<gene>
    <name evidence="6" type="ORF">AWH56_020515</name>
    <name evidence="5" type="ORF">AWH56_03855</name>
</gene>
<dbReference type="EMBL" id="LQXD01000015">
    <property type="protein sequence ID" value="OIJ22931.1"/>
    <property type="molecule type" value="Genomic_DNA"/>
</dbReference>
<evidence type="ECO:0000313" key="5">
    <source>
        <dbReference type="EMBL" id="OIJ22931.1"/>
    </source>
</evidence>
<protein>
    <submittedName>
        <fullName evidence="5">TetR family transcriptional regulator</fullName>
    </submittedName>
    <submittedName>
        <fullName evidence="6">TetR/AcrR family transcriptional regulator</fullName>
    </submittedName>
</protein>
<dbReference type="AlphaFoldDB" id="A0A1S2ME02"/>
<dbReference type="InterPro" id="IPR009057">
    <property type="entry name" value="Homeodomain-like_sf"/>
</dbReference>
<evidence type="ECO:0000256" key="2">
    <source>
        <dbReference type="ARBA" id="ARBA00023125"/>
    </source>
</evidence>
<dbReference type="PROSITE" id="PS50977">
    <property type="entry name" value="HTH_TETR_2"/>
    <property type="match status" value="1"/>
</dbReference>
<dbReference type="Pfam" id="PF14278">
    <property type="entry name" value="TetR_C_8"/>
    <property type="match status" value="1"/>
</dbReference>
<reference evidence="6 7" key="3">
    <citation type="journal article" date="2019" name="Int. J. Syst. Evol. Microbiol.">
        <title>Anaerobacillus isosaccharinicus sp. nov., an alkaliphilic bacterium which degrades isosaccharinic acid.</title>
        <authorList>
            <person name="Bassil N.M."/>
            <person name="Lloyd J.R."/>
        </authorList>
    </citation>
    <scope>NUCLEOTIDE SEQUENCE [LARGE SCALE GENOMIC DNA]</scope>
    <source>
        <strain evidence="6 7">NB2006</strain>
    </source>
</reference>
<dbReference type="PANTHER" id="PTHR43479:SF7">
    <property type="entry name" value="TETR-FAMILY TRANSCRIPTIONAL REGULATOR"/>
    <property type="match status" value="1"/>
</dbReference>
<keyword evidence="2 3" id="KW-0238">DNA-binding</keyword>
<organism evidence="5 7">
    <name type="scientific">Anaerobacillus isosaccharinicus</name>
    <dbReference type="NCBI Taxonomy" id="1532552"/>
    <lineage>
        <taxon>Bacteria</taxon>
        <taxon>Bacillati</taxon>
        <taxon>Bacillota</taxon>
        <taxon>Bacilli</taxon>
        <taxon>Bacillales</taxon>
        <taxon>Bacillaceae</taxon>
        <taxon>Anaerobacillus</taxon>
    </lineage>
</organism>